<organism evidence="1 2">
    <name type="scientific">Clostridium botulinum</name>
    <dbReference type="NCBI Taxonomy" id="1491"/>
    <lineage>
        <taxon>Bacteria</taxon>
        <taxon>Bacillati</taxon>
        <taxon>Bacillota</taxon>
        <taxon>Clostridia</taxon>
        <taxon>Eubacteriales</taxon>
        <taxon>Clostridiaceae</taxon>
        <taxon>Clostridium</taxon>
    </lineage>
</organism>
<evidence type="ECO:0000313" key="2">
    <source>
        <dbReference type="Proteomes" id="UP000472355"/>
    </source>
</evidence>
<protein>
    <submittedName>
        <fullName evidence="1">Uncharacterized protein</fullName>
    </submittedName>
</protein>
<name>A0A6M0SSC1_CLOBO</name>
<evidence type="ECO:0000313" key="1">
    <source>
        <dbReference type="EMBL" id="NFA44212.1"/>
    </source>
</evidence>
<gene>
    <name evidence="1" type="ORF">EXM65_16980</name>
</gene>
<reference evidence="1 2" key="1">
    <citation type="submission" date="2019-02" db="EMBL/GenBank/DDBJ databases">
        <title>Genome sequencing of Clostridium botulinum clinical isolates.</title>
        <authorList>
            <person name="Brunt J."/>
            <person name="Van Vliet A.H.M."/>
            <person name="Stringer S.C."/>
            <person name="Grant K.A."/>
            <person name="Carter A.C."/>
            <person name="Peck M.W."/>
        </authorList>
    </citation>
    <scope>NUCLEOTIDE SEQUENCE [LARGE SCALE GENOMIC DNA]</scope>
    <source>
        <strain evidence="1 2">H113700579</strain>
    </source>
</reference>
<accession>A0A6M0SSC1</accession>
<dbReference type="EMBL" id="SGKU01000065">
    <property type="protein sequence ID" value="NFA44212.1"/>
    <property type="molecule type" value="Genomic_DNA"/>
</dbReference>
<dbReference type="AlphaFoldDB" id="A0A6M0SSC1"/>
<comment type="caution">
    <text evidence="1">The sequence shown here is derived from an EMBL/GenBank/DDBJ whole genome shotgun (WGS) entry which is preliminary data.</text>
</comment>
<sequence length="114" mass="13640">MNINMINDLVDWANEKQEKDFKDFILFMNDIDERKLIINTSYFGEHASGKIKRWSILYNRRFPDFDFDIQLDSEEYCTALSCLTMKNFKKIMNDKYEITDEEGIVFTIQSERGV</sequence>
<proteinExistence type="predicted"/>
<dbReference type="Proteomes" id="UP000472355">
    <property type="component" value="Unassembled WGS sequence"/>
</dbReference>